<dbReference type="EMBL" id="JBHUFF010000008">
    <property type="protein sequence ID" value="MFD1798716.1"/>
    <property type="molecule type" value="Genomic_DNA"/>
</dbReference>
<name>A0ABW4NLS8_9LACT</name>
<evidence type="ECO:0000313" key="2">
    <source>
        <dbReference type="EMBL" id="MFD1798716.1"/>
    </source>
</evidence>
<protein>
    <submittedName>
        <fullName evidence="2">Immunoglobulin-like domain-containing protein</fullName>
    </submittedName>
</protein>
<feature type="domain" description="Bacterial Ig-like" evidence="1">
    <location>
        <begin position="41"/>
        <end position="145"/>
    </location>
</feature>
<proteinExistence type="predicted"/>
<accession>A0ABW4NLS8</accession>
<keyword evidence="3" id="KW-1185">Reference proteome</keyword>
<dbReference type="Pfam" id="PF20251">
    <property type="entry name" value="Big_14"/>
    <property type="match status" value="1"/>
</dbReference>
<evidence type="ECO:0000259" key="1">
    <source>
        <dbReference type="Pfam" id="PF20251"/>
    </source>
</evidence>
<organism evidence="2 3">
    <name type="scientific">Carnobacterium antarcticum</name>
    <dbReference type="NCBI Taxonomy" id="2126436"/>
    <lineage>
        <taxon>Bacteria</taxon>
        <taxon>Bacillati</taxon>
        <taxon>Bacillota</taxon>
        <taxon>Bacilli</taxon>
        <taxon>Lactobacillales</taxon>
        <taxon>Carnobacteriaceae</taxon>
        <taxon>Carnobacterium</taxon>
    </lineage>
</organism>
<evidence type="ECO:0000313" key="3">
    <source>
        <dbReference type="Proteomes" id="UP001597285"/>
    </source>
</evidence>
<comment type="caution">
    <text evidence="2">The sequence shown here is derived from an EMBL/GenBank/DDBJ whole genome shotgun (WGS) entry which is preliminary data.</text>
</comment>
<dbReference type="Proteomes" id="UP001597285">
    <property type="component" value="Unassembled WGS sequence"/>
</dbReference>
<dbReference type="PROSITE" id="PS51257">
    <property type="entry name" value="PROKAR_LIPOPROTEIN"/>
    <property type="match status" value="1"/>
</dbReference>
<sequence length="150" mass="16818">MSHGPKRIKIGMSLLFLALFLMSCSKPLEKTPLDDKQINQRAGVSMSAEQEAYPVGTDQITVLLKNKSVEDYYYGKAFSLEKEVDDQWFVVPFEEDVAFIEIAILLESGEETTESIDLSLFKGKLAAGKYRVLKEIAGETLTAEFLIEDN</sequence>
<dbReference type="RefSeq" id="WP_058919126.1">
    <property type="nucleotide sequence ID" value="NZ_JBHSQC010000015.1"/>
</dbReference>
<gene>
    <name evidence="2" type="ORF">ACFSBK_02430</name>
</gene>
<dbReference type="InterPro" id="IPR046878">
    <property type="entry name" value="Big_14"/>
</dbReference>
<reference evidence="3" key="1">
    <citation type="journal article" date="2019" name="Int. J. Syst. Evol. Microbiol.">
        <title>The Global Catalogue of Microorganisms (GCM) 10K type strain sequencing project: providing services to taxonomists for standard genome sequencing and annotation.</title>
        <authorList>
            <consortium name="The Broad Institute Genomics Platform"/>
            <consortium name="The Broad Institute Genome Sequencing Center for Infectious Disease"/>
            <person name="Wu L."/>
            <person name="Ma J."/>
        </authorList>
    </citation>
    <scope>NUCLEOTIDE SEQUENCE [LARGE SCALE GENOMIC DNA]</scope>
    <source>
        <strain evidence="3">KCTC 42143</strain>
    </source>
</reference>